<dbReference type="InterPro" id="IPR004360">
    <property type="entry name" value="Glyas_Fos-R_dOase_dom"/>
</dbReference>
<dbReference type="PANTHER" id="PTHR21366:SF14">
    <property type="entry name" value="GLYOXALASE DOMAIN-CONTAINING PROTEIN 5"/>
    <property type="match status" value="1"/>
</dbReference>
<gene>
    <name evidence="2" type="ORF">HPF_00860</name>
</gene>
<reference evidence="2 3" key="1">
    <citation type="submission" date="2019-03" db="EMBL/GenBank/DDBJ databases">
        <authorList>
            <person name="Sebastian G."/>
            <person name="Baumann P."/>
            <person name="Ruckert C."/>
            <person name="Kalinowski J."/>
            <person name="Nebel B."/>
            <person name="Takors R."/>
            <person name="Blombach B."/>
        </authorList>
    </citation>
    <scope>NUCLEOTIDE SEQUENCE [LARGE SCALE GENOMIC DNA]</scope>
    <source>
        <strain evidence="2 3">DSM 1084</strain>
    </source>
</reference>
<organism evidence="2 3">
    <name type="scientific">Hydrogenophaga pseudoflava</name>
    <name type="common">Pseudomonas carboxydoflava</name>
    <dbReference type="NCBI Taxonomy" id="47421"/>
    <lineage>
        <taxon>Bacteria</taxon>
        <taxon>Pseudomonadati</taxon>
        <taxon>Pseudomonadota</taxon>
        <taxon>Betaproteobacteria</taxon>
        <taxon>Burkholderiales</taxon>
        <taxon>Comamonadaceae</taxon>
        <taxon>Hydrogenophaga</taxon>
    </lineage>
</organism>
<dbReference type="Pfam" id="PF00903">
    <property type="entry name" value="Glyoxalase"/>
    <property type="match status" value="1"/>
</dbReference>
<dbReference type="Gene3D" id="3.10.180.10">
    <property type="entry name" value="2,3-Dihydroxybiphenyl 1,2-Dioxygenase, domain 1"/>
    <property type="match status" value="1"/>
</dbReference>
<protein>
    <submittedName>
        <fullName evidence="2">Virulence protein</fullName>
    </submittedName>
</protein>
<dbReference type="PANTHER" id="PTHR21366">
    <property type="entry name" value="GLYOXALASE FAMILY PROTEIN"/>
    <property type="match status" value="1"/>
</dbReference>
<dbReference type="AlphaFoldDB" id="A0A4P6WS52"/>
<sequence>MLPFTVERIDHVVFRVRNLATSVAFYGRVLGCHLVRERPDLGLVHLRAGASMVDLVSIDGRLGRVGGEGPKAEGRNVDHLCLRVEPFDEQRIVAHLAEHSVVPKGPASTNFGAEGEGLSLYFCDPDGNVIELKGPPMASTGDV</sequence>
<keyword evidence="3" id="KW-1185">Reference proteome</keyword>
<dbReference type="KEGG" id="hpse:HPF_00860"/>
<proteinExistence type="predicted"/>
<dbReference type="InterPro" id="IPR050383">
    <property type="entry name" value="GlyoxalaseI/FosfomycinResist"/>
</dbReference>
<dbReference type="InterPro" id="IPR029068">
    <property type="entry name" value="Glyas_Bleomycin-R_OHBP_Dase"/>
</dbReference>
<evidence type="ECO:0000313" key="2">
    <source>
        <dbReference type="EMBL" id="QBM26207.1"/>
    </source>
</evidence>
<accession>A0A4P6WS52</accession>
<dbReference type="SUPFAM" id="SSF54593">
    <property type="entry name" value="Glyoxalase/Bleomycin resistance protein/Dihydroxybiphenyl dioxygenase"/>
    <property type="match status" value="1"/>
</dbReference>
<feature type="domain" description="VOC" evidence="1">
    <location>
        <begin position="8"/>
        <end position="135"/>
    </location>
</feature>
<dbReference type="RefSeq" id="WP_133155467.1">
    <property type="nucleotide sequence ID" value="NZ_CP037867.1"/>
</dbReference>
<evidence type="ECO:0000313" key="3">
    <source>
        <dbReference type="Proteomes" id="UP000293912"/>
    </source>
</evidence>
<name>A0A4P6WS52_HYDPS</name>
<dbReference type="InterPro" id="IPR037523">
    <property type="entry name" value="VOC_core"/>
</dbReference>
<dbReference type="Proteomes" id="UP000293912">
    <property type="component" value="Chromosome"/>
</dbReference>
<dbReference type="PROSITE" id="PS51819">
    <property type="entry name" value="VOC"/>
    <property type="match status" value="1"/>
</dbReference>
<evidence type="ECO:0000259" key="1">
    <source>
        <dbReference type="PROSITE" id="PS51819"/>
    </source>
</evidence>
<dbReference type="EMBL" id="CP037867">
    <property type="protein sequence ID" value="QBM26207.1"/>
    <property type="molecule type" value="Genomic_DNA"/>
</dbReference>